<evidence type="ECO:0000313" key="19">
    <source>
        <dbReference type="EMBL" id="GAA0230154.1"/>
    </source>
</evidence>
<dbReference type="Gene3D" id="1.20.5.1930">
    <property type="match status" value="1"/>
</dbReference>
<dbReference type="InterPro" id="IPR042295">
    <property type="entry name" value="NarX-like_N_sf"/>
</dbReference>
<dbReference type="PANTHER" id="PTHR24421">
    <property type="entry name" value="NITRATE/NITRITE SENSOR PROTEIN NARX-RELATED"/>
    <property type="match status" value="1"/>
</dbReference>
<dbReference type="SUPFAM" id="SSF158472">
    <property type="entry name" value="HAMP domain-like"/>
    <property type="match status" value="1"/>
</dbReference>
<evidence type="ECO:0000256" key="13">
    <source>
        <dbReference type="ARBA" id="ARBA00023136"/>
    </source>
</evidence>
<feature type="transmembrane region" description="Helical" evidence="16">
    <location>
        <begin position="188"/>
        <end position="211"/>
    </location>
</feature>
<dbReference type="InterPro" id="IPR016380">
    <property type="entry name" value="Sig_transdc_His_kin_NarX/NarQ"/>
</dbReference>
<feature type="transmembrane region" description="Helical" evidence="16">
    <location>
        <begin position="20"/>
        <end position="42"/>
    </location>
</feature>
<dbReference type="InterPro" id="IPR029095">
    <property type="entry name" value="NarX-like_N"/>
</dbReference>
<keyword evidence="9 14" id="KW-0418">Kinase</keyword>
<keyword evidence="15" id="KW-0175">Coiled coil</keyword>
<dbReference type="InterPro" id="IPR050482">
    <property type="entry name" value="Sensor_HK_TwoCompSys"/>
</dbReference>
<keyword evidence="5" id="KW-0597">Phosphoprotein</keyword>
<dbReference type="Pfam" id="PF07730">
    <property type="entry name" value="HisKA_3"/>
    <property type="match status" value="1"/>
</dbReference>
<dbReference type="Pfam" id="PF00672">
    <property type="entry name" value="HAMP"/>
    <property type="match status" value="1"/>
</dbReference>
<sequence>MDSTNPLYLDSPALRYRLSTRIIATSVAVLALVLGMIGWTLWLSWQLEGAGAAINDTGSLRMRANQVAIVLLRHAPGAGPQGGAGGGVALDLDGLLSAQERILGRIRQGDADRPLALPHDRRIRAQMDRVTALWDEKLVPAARAASAGAPVRIYLDLLPVFVAQADGLVRMIEDDSARKTSRLRFSQGMLVVMACIGTLALVYLLYLWIIYPVRRLQGGLQRMALREFGVRLPVDRRDEFGVLARGFNRMADELQELYTDLEARVAEKTAQLASQNEVLSALYDMAAFLNRPNDIEAVCRGFLDRVIRRFGADGAAISLRGPLGDRARISITAGRRDAARYPASAAFRIHTQEDVLGEFTLYFLEPHALGAEQNHLLETLGLHLGVAVENRRLSGQARQLAMEQERNLMAQGLHDSIAQGLNFLNLQLQLLDRAADRADLDEIREIVPLLRTGVDESYQDVRELLNNFRTQLGEGGLLHAAEEAVARFRRQTGVEVSLRSDGLMGGAPLTREQQLEALFILQEALSNVRKHAEAGKVDIHLSNRTHFRMEISDDGIGYDPESLADRPEGHFGRRIMQERARRMGATLTVTTAPGQGVSIVLELPAGGQRRPA</sequence>
<evidence type="ECO:0000256" key="5">
    <source>
        <dbReference type="ARBA" id="ARBA00022553"/>
    </source>
</evidence>
<evidence type="ECO:0000256" key="1">
    <source>
        <dbReference type="ARBA" id="ARBA00000085"/>
    </source>
</evidence>
<feature type="domain" description="HAMP" evidence="18">
    <location>
        <begin position="207"/>
        <end position="259"/>
    </location>
</feature>
<keyword evidence="10 14" id="KW-0067">ATP-binding</keyword>
<evidence type="ECO:0000256" key="8">
    <source>
        <dbReference type="ARBA" id="ARBA00022741"/>
    </source>
</evidence>
<name>A0ABP3DDS5_9BURK</name>
<dbReference type="InterPro" id="IPR003660">
    <property type="entry name" value="HAMP_dom"/>
</dbReference>
<evidence type="ECO:0000256" key="16">
    <source>
        <dbReference type="SAM" id="Phobius"/>
    </source>
</evidence>
<dbReference type="PROSITE" id="PS50109">
    <property type="entry name" value="HIS_KIN"/>
    <property type="match status" value="1"/>
</dbReference>
<reference evidence="20" key="1">
    <citation type="journal article" date="2019" name="Int. J. Syst. Evol. Microbiol.">
        <title>The Global Catalogue of Microorganisms (GCM) 10K type strain sequencing project: providing services to taxonomists for standard genome sequencing and annotation.</title>
        <authorList>
            <consortium name="The Broad Institute Genomics Platform"/>
            <consortium name="The Broad Institute Genome Sequencing Center for Infectious Disease"/>
            <person name="Wu L."/>
            <person name="Ma J."/>
        </authorList>
    </citation>
    <scope>NUCLEOTIDE SEQUENCE [LARGE SCALE GENOMIC DNA]</scope>
    <source>
        <strain evidence="20">JCM 16240</strain>
    </source>
</reference>
<dbReference type="PANTHER" id="PTHR24421:SF10">
    <property type="entry name" value="NITRATE_NITRITE SENSOR PROTEIN NARQ"/>
    <property type="match status" value="1"/>
</dbReference>
<protein>
    <recommendedName>
        <fullName evidence="14">Sensor protein</fullName>
        <ecNumber evidence="14">2.7.13.3</ecNumber>
    </recommendedName>
</protein>
<dbReference type="InterPro" id="IPR036890">
    <property type="entry name" value="HATPase_C_sf"/>
</dbReference>
<dbReference type="PIRSF" id="PIRSF003167">
    <property type="entry name" value="STHK_NarX/NarQ"/>
    <property type="match status" value="1"/>
</dbReference>
<keyword evidence="13 14" id="KW-0472">Membrane</keyword>
<keyword evidence="12 14" id="KW-0902">Two-component regulatory system</keyword>
<feature type="domain" description="Histidine kinase" evidence="17">
    <location>
        <begin position="412"/>
        <end position="607"/>
    </location>
</feature>
<dbReference type="PROSITE" id="PS50885">
    <property type="entry name" value="HAMP"/>
    <property type="match status" value="1"/>
</dbReference>
<keyword evidence="8 14" id="KW-0547">Nucleotide-binding</keyword>
<dbReference type="Pfam" id="PF13675">
    <property type="entry name" value="PilJ"/>
    <property type="match status" value="1"/>
</dbReference>
<evidence type="ECO:0000256" key="6">
    <source>
        <dbReference type="ARBA" id="ARBA00022679"/>
    </source>
</evidence>
<dbReference type="InterPro" id="IPR005467">
    <property type="entry name" value="His_kinase_dom"/>
</dbReference>
<dbReference type="Gene3D" id="3.30.450.40">
    <property type="match status" value="1"/>
</dbReference>
<evidence type="ECO:0000259" key="18">
    <source>
        <dbReference type="PROSITE" id="PS50885"/>
    </source>
</evidence>
<dbReference type="InterPro" id="IPR003594">
    <property type="entry name" value="HATPase_dom"/>
</dbReference>
<organism evidence="19 20">
    <name type="scientific">Castellaniella daejeonensis</name>
    <dbReference type="NCBI Taxonomy" id="659013"/>
    <lineage>
        <taxon>Bacteria</taxon>
        <taxon>Pseudomonadati</taxon>
        <taxon>Pseudomonadota</taxon>
        <taxon>Betaproteobacteria</taxon>
        <taxon>Burkholderiales</taxon>
        <taxon>Alcaligenaceae</taxon>
        <taxon>Castellaniella</taxon>
    </lineage>
</organism>
<dbReference type="SMART" id="SM00387">
    <property type="entry name" value="HATPase_c"/>
    <property type="match status" value="1"/>
</dbReference>
<proteinExistence type="predicted"/>
<dbReference type="CDD" id="cd16917">
    <property type="entry name" value="HATPase_UhpB-NarQ-NarX-like"/>
    <property type="match status" value="1"/>
</dbReference>
<comment type="catalytic activity">
    <reaction evidence="1 14">
        <text>ATP + protein L-histidine = ADP + protein N-phospho-L-histidine.</text>
        <dbReference type="EC" id="2.7.13.3"/>
    </reaction>
</comment>
<evidence type="ECO:0000313" key="20">
    <source>
        <dbReference type="Proteomes" id="UP001501176"/>
    </source>
</evidence>
<dbReference type="Gene3D" id="1.20.120.960">
    <property type="entry name" value="Histidine kinase NarX, sensor domain"/>
    <property type="match status" value="1"/>
</dbReference>
<comment type="caution">
    <text evidence="19">The sequence shown here is derived from an EMBL/GenBank/DDBJ whole genome shotgun (WGS) entry which is preliminary data.</text>
</comment>
<accession>A0ABP3DDS5</accession>
<dbReference type="SUPFAM" id="SSF55874">
    <property type="entry name" value="ATPase domain of HSP90 chaperone/DNA topoisomerase II/histidine kinase"/>
    <property type="match status" value="1"/>
</dbReference>
<keyword evidence="7 16" id="KW-0812">Transmembrane</keyword>
<evidence type="ECO:0000256" key="4">
    <source>
        <dbReference type="ARBA" id="ARBA00022519"/>
    </source>
</evidence>
<evidence type="ECO:0000256" key="10">
    <source>
        <dbReference type="ARBA" id="ARBA00022840"/>
    </source>
</evidence>
<dbReference type="SUPFAM" id="SSF55781">
    <property type="entry name" value="GAF domain-like"/>
    <property type="match status" value="1"/>
</dbReference>
<dbReference type="RefSeq" id="WP_343821135.1">
    <property type="nucleotide sequence ID" value="NZ_BAAAFN010000014.1"/>
</dbReference>
<dbReference type="EMBL" id="BAAAFN010000014">
    <property type="protein sequence ID" value="GAA0230154.1"/>
    <property type="molecule type" value="Genomic_DNA"/>
</dbReference>
<dbReference type="EC" id="2.7.13.3" evidence="14"/>
<evidence type="ECO:0000256" key="12">
    <source>
        <dbReference type="ARBA" id="ARBA00023012"/>
    </source>
</evidence>
<gene>
    <name evidence="19" type="ORF">GCM10009125_18920</name>
</gene>
<keyword evidence="6 14" id="KW-0808">Transferase</keyword>
<evidence type="ECO:0000256" key="7">
    <source>
        <dbReference type="ARBA" id="ARBA00022692"/>
    </source>
</evidence>
<evidence type="ECO:0000256" key="11">
    <source>
        <dbReference type="ARBA" id="ARBA00022989"/>
    </source>
</evidence>
<evidence type="ECO:0000256" key="14">
    <source>
        <dbReference type="PIRNR" id="PIRNR003167"/>
    </source>
</evidence>
<feature type="coiled-coil region" evidence="15">
    <location>
        <begin position="244"/>
        <end position="278"/>
    </location>
</feature>
<dbReference type="Gene3D" id="3.30.565.10">
    <property type="entry name" value="Histidine kinase-like ATPase, C-terminal domain"/>
    <property type="match status" value="1"/>
</dbReference>
<evidence type="ECO:0000256" key="9">
    <source>
        <dbReference type="ARBA" id="ARBA00022777"/>
    </source>
</evidence>
<keyword evidence="11 16" id="KW-1133">Transmembrane helix</keyword>
<dbReference type="Gene3D" id="1.10.8.500">
    <property type="entry name" value="HAMP domain in histidine kinase"/>
    <property type="match status" value="1"/>
</dbReference>
<keyword evidence="3 14" id="KW-1003">Cell membrane</keyword>
<dbReference type="Pfam" id="PF02518">
    <property type="entry name" value="HATPase_c"/>
    <property type="match status" value="1"/>
</dbReference>
<dbReference type="InterPro" id="IPR011712">
    <property type="entry name" value="Sig_transdc_His_kin_sub3_dim/P"/>
</dbReference>
<comment type="subcellular location">
    <subcellularLocation>
        <location evidence="2">Cell inner membrane</location>
        <topology evidence="2">Multi-pass membrane protein</topology>
    </subcellularLocation>
</comment>
<evidence type="ECO:0000256" key="2">
    <source>
        <dbReference type="ARBA" id="ARBA00004429"/>
    </source>
</evidence>
<evidence type="ECO:0000259" key="17">
    <source>
        <dbReference type="PROSITE" id="PS50109"/>
    </source>
</evidence>
<keyword evidence="20" id="KW-1185">Reference proteome</keyword>
<dbReference type="Proteomes" id="UP001501176">
    <property type="component" value="Unassembled WGS sequence"/>
</dbReference>
<evidence type="ECO:0000256" key="15">
    <source>
        <dbReference type="SAM" id="Coils"/>
    </source>
</evidence>
<dbReference type="InterPro" id="IPR029016">
    <property type="entry name" value="GAF-like_dom_sf"/>
</dbReference>
<dbReference type="SMART" id="SM00304">
    <property type="entry name" value="HAMP"/>
    <property type="match status" value="1"/>
</dbReference>
<dbReference type="CDD" id="cd06225">
    <property type="entry name" value="HAMP"/>
    <property type="match status" value="1"/>
</dbReference>
<evidence type="ECO:0000256" key="3">
    <source>
        <dbReference type="ARBA" id="ARBA00022475"/>
    </source>
</evidence>
<keyword evidence="4 14" id="KW-0997">Cell inner membrane</keyword>